<name>A0A6L9MPK6_9ALTE</name>
<dbReference type="InterPro" id="IPR022193">
    <property type="entry name" value="DUF3718"/>
</dbReference>
<accession>A0A6L9MPK6</accession>
<protein>
    <submittedName>
        <fullName evidence="2">DUF3718 domain-containing protein</fullName>
    </submittedName>
</protein>
<comment type="caution">
    <text evidence="2">The sequence shown here is derived from an EMBL/GenBank/DDBJ whole genome shotgun (WGS) entry which is preliminary data.</text>
</comment>
<dbReference type="AlphaFoldDB" id="A0A6L9MPK6"/>
<keyword evidence="1" id="KW-0732">Signal</keyword>
<dbReference type="Proteomes" id="UP000478837">
    <property type="component" value="Unassembled WGS sequence"/>
</dbReference>
<feature type="chain" id="PRO_5026731647" evidence="1">
    <location>
        <begin position="26"/>
        <end position="131"/>
    </location>
</feature>
<evidence type="ECO:0000256" key="1">
    <source>
        <dbReference type="SAM" id="SignalP"/>
    </source>
</evidence>
<evidence type="ECO:0000313" key="3">
    <source>
        <dbReference type="Proteomes" id="UP000478837"/>
    </source>
</evidence>
<sequence>MKNSTIYMVGALLSTGILFSGAASAYTEERLISICKNAATDDSHGLRRDVKKMMVGTKIVSKAYSLVANGLVCNGISVVDFAQKYGAVKTLSVLQKHHRPSRRGVVEIRDTIANNSATLPKDIHVSFDTAR</sequence>
<proteinExistence type="predicted"/>
<dbReference type="Pfam" id="PF12514">
    <property type="entry name" value="DUF3718"/>
    <property type="match status" value="1"/>
</dbReference>
<feature type="signal peptide" evidence="1">
    <location>
        <begin position="1"/>
        <end position="25"/>
    </location>
</feature>
<dbReference type="RefSeq" id="WP_163109104.1">
    <property type="nucleotide sequence ID" value="NZ_JAAAWP010000001.1"/>
</dbReference>
<dbReference type="EMBL" id="JAAAWP010000001">
    <property type="protein sequence ID" value="NDW19967.1"/>
    <property type="molecule type" value="Genomic_DNA"/>
</dbReference>
<keyword evidence="3" id="KW-1185">Reference proteome</keyword>
<organism evidence="2 3">
    <name type="scientific">Alteromonas hispanica</name>
    <dbReference type="NCBI Taxonomy" id="315421"/>
    <lineage>
        <taxon>Bacteria</taxon>
        <taxon>Pseudomonadati</taxon>
        <taxon>Pseudomonadota</taxon>
        <taxon>Gammaproteobacteria</taxon>
        <taxon>Alteromonadales</taxon>
        <taxon>Alteromonadaceae</taxon>
        <taxon>Alteromonas/Salinimonas group</taxon>
        <taxon>Alteromonas</taxon>
    </lineage>
</organism>
<evidence type="ECO:0000313" key="2">
    <source>
        <dbReference type="EMBL" id="NDW19967.1"/>
    </source>
</evidence>
<gene>
    <name evidence="2" type="ORF">GTW09_00270</name>
</gene>
<reference evidence="2 3" key="1">
    <citation type="submission" date="2020-01" db="EMBL/GenBank/DDBJ databases">
        <title>Genomes of bacteria type strains.</title>
        <authorList>
            <person name="Chen J."/>
            <person name="Zhu S."/>
            <person name="Yang J."/>
        </authorList>
    </citation>
    <scope>NUCLEOTIDE SEQUENCE [LARGE SCALE GENOMIC DNA]</scope>
    <source>
        <strain evidence="2 3">LMG 22958</strain>
    </source>
</reference>